<evidence type="ECO:0000313" key="3">
    <source>
        <dbReference type="EMBL" id="EFR86342.1"/>
    </source>
</evidence>
<keyword evidence="2" id="KW-0812">Transmembrane</keyword>
<protein>
    <submittedName>
        <fullName evidence="3">Ser/Thr protein phosphatase family protein</fullName>
    </submittedName>
</protein>
<sequence>GGTTTTEDPTTSTPNTTKPGTSSNANLPTTGDTAGLATVFGIILTTTALYVLRKRS</sequence>
<feature type="region of interest" description="Disordered" evidence="1">
    <location>
        <begin position="1"/>
        <end position="32"/>
    </location>
</feature>
<organism evidence="3 4">
    <name type="scientific">Listeria marthii FSL S4-120</name>
    <dbReference type="NCBI Taxonomy" id="702457"/>
    <lineage>
        <taxon>Bacteria</taxon>
        <taxon>Bacillati</taxon>
        <taxon>Bacillota</taxon>
        <taxon>Bacilli</taxon>
        <taxon>Bacillales</taxon>
        <taxon>Listeriaceae</taxon>
        <taxon>Listeria</taxon>
    </lineage>
</organism>
<keyword evidence="2" id="KW-1133">Transmembrane helix</keyword>
<evidence type="ECO:0000313" key="4">
    <source>
        <dbReference type="Proteomes" id="UP000003412"/>
    </source>
</evidence>
<accession>A0ABP2JSD9</accession>
<evidence type="ECO:0000256" key="1">
    <source>
        <dbReference type="SAM" id="MobiDB-lite"/>
    </source>
</evidence>
<gene>
    <name evidence="3" type="ORF">NT05LM_3471</name>
</gene>
<evidence type="ECO:0000256" key="2">
    <source>
        <dbReference type="SAM" id="Phobius"/>
    </source>
</evidence>
<feature type="non-terminal residue" evidence="3">
    <location>
        <position position="1"/>
    </location>
</feature>
<keyword evidence="4" id="KW-1185">Reference proteome</keyword>
<dbReference type="EMBL" id="ADXF01001328">
    <property type="protein sequence ID" value="EFR86342.1"/>
    <property type="molecule type" value="Genomic_DNA"/>
</dbReference>
<keyword evidence="2" id="KW-0472">Membrane</keyword>
<comment type="caution">
    <text evidence="3">The sequence shown here is derived from an EMBL/GenBank/DDBJ whole genome shotgun (WGS) entry which is preliminary data.</text>
</comment>
<feature type="compositionally biased region" description="Low complexity" evidence="1">
    <location>
        <begin position="1"/>
        <end position="23"/>
    </location>
</feature>
<name>A0ABP2JSD9_9LIST</name>
<dbReference type="Proteomes" id="UP000003412">
    <property type="component" value="Chromosome"/>
</dbReference>
<proteinExistence type="predicted"/>
<feature type="transmembrane region" description="Helical" evidence="2">
    <location>
        <begin position="33"/>
        <end position="52"/>
    </location>
</feature>
<reference evidence="3 4" key="1">
    <citation type="journal article" date="2010" name="Microbiol. Resour. Announc.">
        <title>Comparative genomics of the bacterial genus Listeria: Genome evolution is characterized by limited gene acquisition and limited gene loss.</title>
        <authorList>
            <person name="den Bakker H.C."/>
            <person name="Cummings C.A."/>
            <person name="Ferreira V."/>
            <person name="Vatta P."/>
            <person name="Orsi R.H."/>
            <person name="Degoricija L."/>
            <person name="Barker M."/>
            <person name="Petrauskene O."/>
            <person name="Furtado M.R."/>
            <person name="Wiedmann M."/>
        </authorList>
    </citation>
    <scope>NUCLEOTIDE SEQUENCE [LARGE SCALE GENOMIC DNA]</scope>
    <source>
        <strain evidence="3 4">FSL S4-120</strain>
    </source>
</reference>
<dbReference type="NCBIfam" id="TIGR01167">
    <property type="entry name" value="LPXTG_anchor"/>
    <property type="match status" value="1"/>
</dbReference>